<sequence>MELNRECLRKAMMAFYDAPGSAHDGVAPAIEAYLAEMFKPGQIQMLEPLEVIPQRDYRKELWIGVQLKFGSSKHADDALADFDIRFHKESTHG</sequence>
<reference evidence="1 2" key="1">
    <citation type="submission" date="2018-07" db="EMBL/GenBank/DDBJ databases">
        <title>Halomonas rutogse sp. nov., isolated from Lake TangqianCo on Tibetan Plateau.</title>
        <authorList>
            <person name="Lu H."/>
            <person name="Xing P."/>
            <person name="Wu Q."/>
        </authorList>
    </citation>
    <scope>NUCLEOTIDE SEQUENCE [LARGE SCALE GENOMIC DNA]</scope>
    <source>
        <strain evidence="1 2">TQ8S</strain>
    </source>
</reference>
<evidence type="ECO:0000313" key="1">
    <source>
        <dbReference type="EMBL" id="RCV86441.1"/>
    </source>
</evidence>
<evidence type="ECO:0000313" key="2">
    <source>
        <dbReference type="Proteomes" id="UP000253204"/>
    </source>
</evidence>
<protein>
    <submittedName>
        <fullName evidence="1">Uncharacterized protein</fullName>
    </submittedName>
</protein>
<dbReference type="EMBL" id="QPIJ01000065">
    <property type="protein sequence ID" value="RCV86441.1"/>
    <property type="molecule type" value="Genomic_DNA"/>
</dbReference>
<dbReference type="Proteomes" id="UP000253204">
    <property type="component" value="Unassembled WGS sequence"/>
</dbReference>
<dbReference type="AlphaFoldDB" id="A0A368TPC1"/>
<dbReference type="RefSeq" id="WP_114488328.1">
    <property type="nucleotide sequence ID" value="NZ_QPIJ01000065.1"/>
</dbReference>
<comment type="caution">
    <text evidence="1">The sequence shown here is derived from an EMBL/GenBank/DDBJ whole genome shotgun (WGS) entry which is preliminary data.</text>
</comment>
<accession>A0A368TPC1</accession>
<proteinExistence type="predicted"/>
<gene>
    <name evidence="1" type="ORF">DU506_18400</name>
</gene>
<keyword evidence="2" id="KW-1185">Reference proteome</keyword>
<organism evidence="1 2">
    <name type="scientific">Vreelandella rituensis</name>
    <dbReference type="NCBI Taxonomy" id="2282306"/>
    <lineage>
        <taxon>Bacteria</taxon>
        <taxon>Pseudomonadati</taxon>
        <taxon>Pseudomonadota</taxon>
        <taxon>Gammaproteobacteria</taxon>
        <taxon>Oceanospirillales</taxon>
        <taxon>Halomonadaceae</taxon>
        <taxon>Vreelandella</taxon>
    </lineage>
</organism>
<name>A0A368TPC1_9GAMM</name>